<feature type="compositionally biased region" description="Acidic residues" evidence="2">
    <location>
        <begin position="527"/>
        <end position="536"/>
    </location>
</feature>
<dbReference type="Pfam" id="PF10193">
    <property type="entry name" value="Telomere_reg-2"/>
    <property type="match status" value="1"/>
</dbReference>
<reference evidence="4" key="1">
    <citation type="journal article" date="2020" name="Stud. Mycol.">
        <title>101 Dothideomycetes genomes: a test case for predicting lifestyles and emergence of pathogens.</title>
        <authorList>
            <person name="Haridas S."/>
            <person name="Albert R."/>
            <person name="Binder M."/>
            <person name="Bloem J."/>
            <person name="Labutti K."/>
            <person name="Salamov A."/>
            <person name="Andreopoulos B."/>
            <person name="Baker S."/>
            <person name="Barry K."/>
            <person name="Bills G."/>
            <person name="Bluhm B."/>
            <person name="Cannon C."/>
            <person name="Castanera R."/>
            <person name="Culley D."/>
            <person name="Daum C."/>
            <person name="Ezra D."/>
            <person name="Gonzalez J."/>
            <person name="Henrissat B."/>
            <person name="Kuo A."/>
            <person name="Liang C."/>
            <person name="Lipzen A."/>
            <person name="Lutzoni F."/>
            <person name="Magnuson J."/>
            <person name="Mondo S."/>
            <person name="Nolan M."/>
            <person name="Ohm R."/>
            <person name="Pangilinan J."/>
            <person name="Park H.-J."/>
            <person name="Ramirez L."/>
            <person name="Alfaro M."/>
            <person name="Sun H."/>
            <person name="Tritt A."/>
            <person name="Yoshinaga Y."/>
            <person name="Zwiers L.-H."/>
            <person name="Turgeon B."/>
            <person name="Goodwin S."/>
            <person name="Spatafora J."/>
            <person name="Crous P."/>
            <person name="Grigoriev I."/>
        </authorList>
    </citation>
    <scope>NUCLEOTIDE SEQUENCE</scope>
    <source>
        <strain evidence="4">CBS 115976</strain>
    </source>
</reference>
<protein>
    <recommendedName>
        <fullName evidence="3">Telomere length regulation protein conserved domain-containing protein</fullName>
    </recommendedName>
</protein>
<dbReference type="Proteomes" id="UP000799302">
    <property type="component" value="Unassembled WGS sequence"/>
</dbReference>
<dbReference type="InterPro" id="IPR051970">
    <property type="entry name" value="TEL2_Regulation"/>
</dbReference>
<dbReference type="InterPro" id="IPR038528">
    <property type="entry name" value="TEL2_C_sf"/>
</dbReference>
<feature type="region of interest" description="Disordered" evidence="2">
    <location>
        <begin position="460"/>
        <end position="502"/>
    </location>
</feature>
<feature type="compositionally biased region" description="Low complexity" evidence="2">
    <location>
        <begin position="471"/>
        <end position="489"/>
    </location>
</feature>
<evidence type="ECO:0000256" key="2">
    <source>
        <dbReference type="SAM" id="MobiDB-lite"/>
    </source>
</evidence>
<feature type="region of interest" description="Disordered" evidence="2">
    <location>
        <begin position="516"/>
        <end position="544"/>
    </location>
</feature>
<evidence type="ECO:0000313" key="4">
    <source>
        <dbReference type="EMBL" id="KAF2674219.1"/>
    </source>
</evidence>
<comment type="similarity">
    <text evidence="1">Belongs to the TEL2 family.</text>
</comment>
<gene>
    <name evidence="4" type="ORF">BT63DRAFT_419524</name>
</gene>
<dbReference type="GO" id="GO:0042162">
    <property type="term" value="F:telomeric DNA binding"/>
    <property type="evidence" value="ECO:0007669"/>
    <property type="project" value="TreeGrafter"/>
</dbReference>
<dbReference type="GO" id="GO:0051879">
    <property type="term" value="F:Hsp90 protein binding"/>
    <property type="evidence" value="ECO:0007669"/>
    <property type="project" value="TreeGrafter"/>
</dbReference>
<dbReference type="GO" id="GO:0005829">
    <property type="term" value="C:cytosol"/>
    <property type="evidence" value="ECO:0007669"/>
    <property type="project" value="TreeGrafter"/>
</dbReference>
<sequence length="909" mass="101488">MNSPEDVIQAFKNEPDLKTLKSALRYLRTWKLSFPSPLSTQILVLFINDVLPNYWAQLSNDSSEQESIDSIQQLLRNVPAIGAIITRLKALGSTGQPTAGKQSFLQTRTTCAVQMLELALDGDHVIATIWEDMQTFDLKALQKDMLWSQFISIVASGKIVSTVSEAEVNLNQLGGSKSQSWLGSGRDYSLWIARNISNLVSSPKAAAPLLSKSFSLGYTEPLLNQLMSTISVPALRENLHLMRSFEQRTLFTNLTRIISAEISPMTNSNADGASEKQIAEWAAFMRDLIAENEVLSDHLMDLLTKPETSTLSSTTAFLRAGLAALSSDRIRVDMMLERSFDKFSDNIFTKHAPILHQESIVQLLLLISGHVHRNQPAKLSTFARSGKYMNAVSNHIASTSARVKWLGMLVAMAISGLTDKEDLKMKFSDDLLDTKEAKWYFSLLKLELVPSAKFKTQTLFKSTSQPQPEKLTTTLTLRPKPTAKQSPSKAKPKRPKAVPPSSARIIEILSDEEDEDDLVPYAKPDSDPEDEEEDPTLVDRNKPKPPVYIRDLLVGLRETENYNKHYVAISSAPSLIRQKATFGKEVKDHIQELASILMNLNDTFELEKFLEWRQEALIALIIADPTAVAQYYAQCAVLGDFSVQQRTAILAAMGLGARELAGMKDQERSEISFPSKKLPAHLHQIYSDENTPLKSISSRVQQSIVEPMALNAADQLSGPNVLKVRTFSSRMEKEKTRKRPAANELAKIVGEAFFFPLTGRWWIQMQSSGQQSAIASSHLLPVYLRTLALIMHAAGPWALALPQMTSEFWAILLSLRSIALAEKQYAVLEALLFSLLIIFEVNENKEQLARDQSNALLESQEWARQVLNEVGHGDEEGEKVRGLAASVIMHSQEVVEKWQRLMVGDLINY</sequence>
<feature type="domain" description="Telomere length regulation protein conserved" evidence="3">
    <location>
        <begin position="546"/>
        <end position="657"/>
    </location>
</feature>
<name>A0A6A6UPL2_9PEZI</name>
<dbReference type="PANTHER" id="PTHR15830">
    <property type="entry name" value="TELOMERE LENGTH REGULATION PROTEIN TEL2 FAMILY MEMBER"/>
    <property type="match status" value="1"/>
</dbReference>
<dbReference type="InterPro" id="IPR019337">
    <property type="entry name" value="Telomere_length_regulation_dom"/>
</dbReference>
<dbReference type="EMBL" id="MU004230">
    <property type="protein sequence ID" value="KAF2674219.1"/>
    <property type="molecule type" value="Genomic_DNA"/>
</dbReference>
<accession>A0A6A6UPL2</accession>
<keyword evidence="5" id="KW-1185">Reference proteome</keyword>
<dbReference type="AlphaFoldDB" id="A0A6A6UPL2"/>
<dbReference type="GO" id="GO:0051083">
    <property type="term" value="P:'de novo' cotranslational protein folding"/>
    <property type="evidence" value="ECO:0007669"/>
    <property type="project" value="TreeGrafter"/>
</dbReference>
<dbReference type="OrthoDB" id="10258062at2759"/>
<evidence type="ECO:0000259" key="3">
    <source>
        <dbReference type="Pfam" id="PF10193"/>
    </source>
</evidence>
<proteinExistence type="inferred from homology"/>
<organism evidence="4 5">
    <name type="scientific">Microthyrium microscopicum</name>
    <dbReference type="NCBI Taxonomy" id="703497"/>
    <lineage>
        <taxon>Eukaryota</taxon>
        <taxon>Fungi</taxon>
        <taxon>Dikarya</taxon>
        <taxon>Ascomycota</taxon>
        <taxon>Pezizomycotina</taxon>
        <taxon>Dothideomycetes</taxon>
        <taxon>Dothideomycetes incertae sedis</taxon>
        <taxon>Microthyriales</taxon>
        <taxon>Microthyriaceae</taxon>
        <taxon>Microthyrium</taxon>
    </lineage>
</organism>
<dbReference type="PANTHER" id="PTHR15830:SF10">
    <property type="entry name" value="TELOMERE LENGTH REGULATION PROTEIN TEL2 HOMOLOG"/>
    <property type="match status" value="1"/>
</dbReference>
<evidence type="ECO:0000313" key="5">
    <source>
        <dbReference type="Proteomes" id="UP000799302"/>
    </source>
</evidence>
<evidence type="ECO:0000256" key="1">
    <source>
        <dbReference type="ARBA" id="ARBA00006133"/>
    </source>
</evidence>
<dbReference type="Gene3D" id="1.25.40.720">
    <property type="entry name" value="Telomere length regulation protein 2, C-terminal domain"/>
    <property type="match status" value="2"/>
</dbReference>